<evidence type="ECO:0000259" key="3">
    <source>
        <dbReference type="PROSITE" id="PS50966"/>
    </source>
</evidence>
<evidence type="ECO:0000259" key="4">
    <source>
        <dbReference type="PROSITE" id="PS51192"/>
    </source>
</evidence>
<dbReference type="STRING" id="551459.SAMN05421796_103231"/>
<dbReference type="InterPro" id="IPR049730">
    <property type="entry name" value="SNF2/RAD54-like_C"/>
</dbReference>
<keyword evidence="2" id="KW-0479">Metal-binding</keyword>
<gene>
    <name evidence="6" type="ORF">B0A70_06960</name>
    <name evidence="7" type="ORF">SAMN05421796_103231</name>
</gene>
<dbReference type="PROSITE" id="PS51194">
    <property type="entry name" value="HELICASE_CTER"/>
    <property type="match status" value="1"/>
</dbReference>
<evidence type="ECO:0000256" key="1">
    <source>
        <dbReference type="ARBA" id="ARBA00022801"/>
    </source>
</evidence>
<dbReference type="PROSITE" id="PS51192">
    <property type="entry name" value="HELICASE_ATP_BIND_1"/>
    <property type="match status" value="1"/>
</dbReference>
<evidence type="ECO:0000313" key="8">
    <source>
        <dbReference type="Proteomes" id="UP000186246"/>
    </source>
</evidence>
<reference evidence="6 9" key="1">
    <citation type="submission" date="2016-11" db="EMBL/GenBank/DDBJ databases">
        <title>Whole genomes of Flavobacteriaceae.</title>
        <authorList>
            <person name="Stine C."/>
            <person name="Li C."/>
            <person name="Tadesse D."/>
        </authorList>
    </citation>
    <scope>NUCLEOTIDE SEQUENCE [LARGE SCALE GENOMIC DNA]</scope>
    <source>
        <strain evidence="6 9">DSM 21068</strain>
    </source>
</reference>
<dbReference type="Proteomes" id="UP000186246">
    <property type="component" value="Unassembled WGS sequence"/>
</dbReference>
<dbReference type="PROSITE" id="PS50966">
    <property type="entry name" value="ZF_SWIM"/>
    <property type="match status" value="2"/>
</dbReference>
<dbReference type="InterPro" id="IPR014001">
    <property type="entry name" value="Helicase_ATP-bd"/>
</dbReference>
<dbReference type="SMART" id="SM00487">
    <property type="entry name" value="DEXDc"/>
    <property type="match status" value="1"/>
</dbReference>
<reference evidence="8" key="3">
    <citation type="submission" date="2017-01" db="EMBL/GenBank/DDBJ databases">
        <authorList>
            <person name="Varghese N."/>
            <person name="Submissions S."/>
        </authorList>
    </citation>
    <scope>NUCLEOTIDE SEQUENCE [LARGE SCALE GENOMIC DNA]</scope>
    <source>
        <strain evidence="8">DSM 21068</strain>
    </source>
</reference>
<dbReference type="CDD" id="cd18012">
    <property type="entry name" value="DEXQc_arch_SWI2_SNF2"/>
    <property type="match status" value="1"/>
</dbReference>
<evidence type="ECO:0000313" key="9">
    <source>
        <dbReference type="Proteomes" id="UP000238314"/>
    </source>
</evidence>
<dbReference type="InterPro" id="IPR038718">
    <property type="entry name" value="SNF2-like_sf"/>
</dbReference>
<dbReference type="EMBL" id="FTOJ01000003">
    <property type="protein sequence ID" value="SIS79255.1"/>
    <property type="molecule type" value="Genomic_DNA"/>
</dbReference>
<dbReference type="InterPro" id="IPR001650">
    <property type="entry name" value="Helicase_C-like"/>
</dbReference>
<keyword evidence="7" id="KW-0418">Kinase</keyword>
<dbReference type="Gene3D" id="3.40.50.10810">
    <property type="entry name" value="Tandem AAA-ATPase domain"/>
    <property type="match status" value="1"/>
</dbReference>
<keyword evidence="2" id="KW-0862">Zinc</keyword>
<dbReference type="PANTHER" id="PTHR10799">
    <property type="entry name" value="SNF2/RAD54 HELICASE FAMILY"/>
    <property type="match status" value="1"/>
</dbReference>
<protein>
    <submittedName>
        <fullName evidence="7">Non-specific serine/threonine protein kinase</fullName>
    </submittedName>
</protein>
<keyword evidence="2" id="KW-0863">Zinc-finger</keyword>
<feature type="domain" description="Helicase ATP-binding" evidence="4">
    <location>
        <begin position="789"/>
        <end position="949"/>
    </location>
</feature>
<dbReference type="SUPFAM" id="SSF52540">
    <property type="entry name" value="P-loop containing nucleoside triphosphate hydrolases"/>
    <property type="match status" value="2"/>
</dbReference>
<keyword evidence="7" id="KW-0723">Serine/threonine-protein kinase</keyword>
<feature type="domain" description="Helicase C-terminal" evidence="5">
    <location>
        <begin position="1073"/>
        <end position="1223"/>
    </location>
</feature>
<feature type="domain" description="SWIM-type" evidence="3">
    <location>
        <begin position="175"/>
        <end position="212"/>
    </location>
</feature>
<dbReference type="CDD" id="cd18793">
    <property type="entry name" value="SF2_C_SNF"/>
    <property type="match status" value="1"/>
</dbReference>
<dbReference type="InterPro" id="IPR007527">
    <property type="entry name" value="Znf_SWIM"/>
</dbReference>
<dbReference type="Gene3D" id="3.40.50.300">
    <property type="entry name" value="P-loop containing nucleotide triphosphate hydrolases"/>
    <property type="match status" value="1"/>
</dbReference>
<evidence type="ECO:0000313" key="7">
    <source>
        <dbReference type="EMBL" id="SIS79255.1"/>
    </source>
</evidence>
<proteinExistence type="predicted"/>
<dbReference type="AlphaFoldDB" id="A0A1N7LZI0"/>
<keyword evidence="7" id="KW-0808">Transferase</keyword>
<dbReference type="GO" id="GO:0004674">
    <property type="term" value="F:protein serine/threonine kinase activity"/>
    <property type="evidence" value="ECO:0007669"/>
    <property type="project" value="UniProtKB-KW"/>
</dbReference>
<dbReference type="InterPro" id="IPR000330">
    <property type="entry name" value="SNF2_N"/>
</dbReference>
<dbReference type="GO" id="GO:0008270">
    <property type="term" value="F:zinc ion binding"/>
    <property type="evidence" value="ECO:0007669"/>
    <property type="project" value="UniProtKB-KW"/>
</dbReference>
<keyword evidence="9" id="KW-1185">Reference proteome</keyword>
<dbReference type="GO" id="GO:0005524">
    <property type="term" value="F:ATP binding"/>
    <property type="evidence" value="ECO:0007669"/>
    <property type="project" value="InterPro"/>
</dbReference>
<evidence type="ECO:0000259" key="5">
    <source>
        <dbReference type="PROSITE" id="PS51194"/>
    </source>
</evidence>
<dbReference type="GO" id="GO:0016787">
    <property type="term" value="F:hydrolase activity"/>
    <property type="evidence" value="ECO:0007669"/>
    <property type="project" value="UniProtKB-KW"/>
</dbReference>
<dbReference type="Proteomes" id="UP000238314">
    <property type="component" value="Unassembled WGS sequence"/>
</dbReference>
<dbReference type="InterPro" id="IPR027417">
    <property type="entry name" value="P-loop_NTPase"/>
</dbReference>
<reference evidence="7" key="2">
    <citation type="submission" date="2017-01" db="EMBL/GenBank/DDBJ databases">
        <authorList>
            <person name="Mah S.A."/>
            <person name="Swanson W.J."/>
            <person name="Moy G.W."/>
            <person name="Vacquier V.D."/>
        </authorList>
    </citation>
    <scope>NUCLEOTIDE SEQUENCE [LARGE SCALE GENOMIC DNA]</scope>
    <source>
        <strain evidence="7">DSM 21068</strain>
    </source>
</reference>
<dbReference type="SMART" id="SM00490">
    <property type="entry name" value="HELICc"/>
    <property type="match status" value="1"/>
</dbReference>
<dbReference type="Pfam" id="PF00271">
    <property type="entry name" value="Helicase_C"/>
    <property type="match status" value="1"/>
</dbReference>
<organism evidence="7 8">
    <name type="scientific">Chryseobacterium piscicola</name>
    <dbReference type="NCBI Taxonomy" id="551459"/>
    <lineage>
        <taxon>Bacteria</taxon>
        <taxon>Pseudomonadati</taxon>
        <taxon>Bacteroidota</taxon>
        <taxon>Flavobacteriia</taxon>
        <taxon>Flavobacteriales</taxon>
        <taxon>Weeksellaceae</taxon>
        <taxon>Chryseobacterium group</taxon>
        <taxon>Chryseobacterium</taxon>
    </lineage>
</organism>
<dbReference type="EMBL" id="MUGO01000009">
    <property type="protein sequence ID" value="PQA94841.1"/>
    <property type="molecule type" value="Genomic_DNA"/>
</dbReference>
<feature type="domain" description="SWIM-type" evidence="3">
    <location>
        <begin position="52"/>
        <end position="87"/>
    </location>
</feature>
<keyword evidence="1" id="KW-0378">Hydrolase</keyword>
<evidence type="ECO:0000313" key="6">
    <source>
        <dbReference type="EMBL" id="PQA94841.1"/>
    </source>
</evidence>
<dbReference type="Pfam" id="PF00176">
    <property type="entry name" value="SNF2-rel_dom"/>
    <property type="match status" value="1"/>
</dbReference>
<evidence type="ECO:0000256" key="2">
    <source>
        <dbReference type="PROSITE-ProRule" id="PRU00325"/>
    </source>
</evidence>
<dbReference type="RefSeq" id="WP_076451249.1">
    <property type="nucleotide sequence ID" value="NZ_FTOJ01000003.1"/>
</dbReference>
<name>A0A1N7LZI0_9FLAO</name>
<sequence length="1236" mass="143131">MEEISRKQIVQFIKNNAHADSIRKSFGVYSTLKKITPKSAIYECKGTAYKAYTITISSENNISVRCSCPYNHGGICKHSIASLENFALTLKTDSSFVRNSKTETVNKMIKVKSSEIFSSVFTFPLSDNGIDEEMIRENLSPIKNAPISYAEPRIESVKATEIKTRISDWSSNFSQTFKIDFKEKILSIQCSCSEKTFDSHCKHLSPAFEKVIKILGANYFQENYLDKMIELFLKDYGLDLNDDYKKYFDFILDEKGFRAISLFPDLQKISSPFESSLSSELNKNSNKNDFKFANVETGEALVFEFSDDSFLGFTAVQAKFNKEGTELVTHFKEIMMYRIETTMHQYSDKTTSMILLALRINNLLAAFYHKNTAESLQKLFESFAKLIPHLTEFPLYSHTAEDTYTRKNLVSNTLNTEILKLIFNFSQDPLFYHLEPKLKIGDKLFKLNSDEITITPLFVKIKNEIYPIRNAVFSADLLYYSEMSETRYIKKNALHFKENVLLPLSTKYEVSKTNFVKEKVNKKNFAIENILNHKTQVYIEDLNGAVTFKLAMQYPEKLIDIESSEMRIGITEKGEFSYLERDWEAETAFREEFRSYHPDFILQDDGFYLNPLQLIENFWLIDLVEKMKESGIELLGLKNLSSFKYNIHKPSVSVSVQSDLDWFDVKIDISFGDQKLSLKDLQKAFVKKTNFVTLSDGSIGILPEEWMQKFAAYFKIGEVKKDTLQISNYQFGMIDELYQELEEKPDFLIELYEKKKRIQNISNINTVEVPKEIIATLRDYQREGLNWLVFLEENQLGGFLADDMGLGKTLQTIAFLQHLKITKKPKLPSLIIAPTSLVFNWENEMKKFCPSLKLLIYTGANRNENLEQFLNYDVIITTYGSLLNDVEVLKEKHFNYIILDESQAIKNPNSKRYKSVRLLKSFNRIALSGTPIENNTFDLYAQFNFLNPGILGNITHFKKEFSDAIDKEKEVATSQLLTKIIHPFILRRTKEQVATELPEKIESIIYCEMESEQRKVYDTFKNEYRDYLLNKINEHGVAKSQMYVLEGLTKLRQICNSPAIISENEDYGNASVKLDLLIENIKEKTGNHKILIFSSFVKMLQLIKVKLEEENITFEYLDGQTRDRQSRVENFQNKNDVRVFLISTKAGGTGLNLTEADYVFIVDPWWNPAVENQAIDRCYRIGQKKQVMAYRMICKNTIEEKIIALQNKKRGIASTIISIDEEQKSFNKEEIKNLFA</sequence>
<dbReference type="OrthoDB" id="9760715at2"/>
<accession>A0A1N7LZI0</accession>